<gene>
    <name evidence="1" type="ORF">LG45_08780</name>
</gene>
<sequence>MVALGNLYIWGNNQNMKKIIAVVLFFFSLHFYAQENSLKFDKKFFECENQWVALKMNDKDPTYMLGVIYFDPYKGYVFNTMNDFKIDESNIFIPTEEQNSTNIINVVSNVNLRFSTIPEAKYKELNIDKLNEIFNTIRYDENDADDLIKKGYHLNHVGASEVAIPILEKAEKINPKANGLLFELGYAYNATKQYKKTITLLHIGISKFERNNWLLYKELIFALVFEKQLDNAEETFKNGLKNVKNKTNVAESSYNIAYGYFTEKNKKKFEEWFSITSQHSNNESQYIKNLELMKKELNR</sequence>
<evidence type="ECO:0000313" key="1">
    <source>
        <dbReference type="EMBL" id="KGD68371.1"/>
    </source>
</evidence>
<proteinExistence type="predicted"/>
<keyword evidence="2" id="KW-1185">Reference proteome</keyword>
<organism evidence="1 2">
    <name type="scientific">Flavobacterium aquatile LMG 4008 = ATCC 11947</name>
    <dbReference type="NCBI Taxonomy" id="1453498"/>
    <lineage>
        <taxon>Bacteria</taxon>
        <taxon>Pseudomonadati</taxon>
        <taxon>Bacteroidota</taxon>
        <taxon>Flavobacteriia</taxon>
        <taxon>Flavobacteriales</taxon>
        <taxon>Flavobacteriaceae</taxon>
        <taxon>Flavobacterium</taxon>
    </lineage>
</organism>
<dbReference type="EMBL" id="JRHH01000003">
    <property type="protein sequence ID" value="KGD68371.1"/>
    <property type="molecule type" value="Genomic_DNA"/>
</dbReference>
<protein>
    <submittedName>
        <fullName evidence="1">Uncharacterized protein</fullName>
    </submittedName>
</protein>
<dbReference type="Proteomes" id="UP000029554">
    <property type="component" value="Unassembled WGS sequence"/>
</dbReference>
<evidence type="ECO:0000313" key="2">
    <source>
        <dbReference type="Proteomes" id="UP000029554"/>
    </source>
</evidence>
<dbReference type="STRING" id="1453498.LG45_08780"/>
<dbReference type="InterPro" id="IPR011990">
    <property type="entry name" value="TPR-like_helical_dom_sf"/>
</dbReference>
<reference evidence="1 2" key="1">
    <citation type="submission" date="2014-09" db="EMBL/GenBank/DDBJ databases">
        <title>Whole Genome Shotgun of Flavobacterium aquatile LMG 4008.</title>
        <authorList>
            <person name="Gale A.N."/>
            <person name="Pipes S.E."/>
            <person name="Newman J.D."/>
        </authorList>
    </citation>
    <scope>NUCLEOTIDE SEQUENCE [LARGE SCALE GENOMIC DNA]</scope>
    <source>
        <strain evidence="1 2">LMG 4008</strain>
    </source>
</reference>
<accession>A0A095SUL9</accession>
<dbReference type="SUPFAM" id="SSF48452">
    <property type="entry name" value="TPR-like"/>
    <property type="match status" value="1"/>
</dbReference>
<comment type="caution">
    <text evidence="1">The sequence shown here is derived from an EMBL/GenBank/DDBJ whole genome shotgun (WGS) entry which is preliminary data.</text>
</comment>
<dbReference type="Gene3D" id="1.25.40.10">
    <property type="entry name" value="Tetratricopeptide repeat domain"/>
    <property type="match status" value="1"/>
</dbReference>
<dbReference type="AlphaFoldDB" id="A0A095SUL9"/>
<name>A0A095SUL9_9FLAO</name>
<dbReference type="eggNOG" id="COG0457">
    <property type="taxonomic scope" value="Bacteria"/>
</dbReference>